<dbReference type="GeneID" id="14884811"/>
<proteinExistence type="predicted"/>
<gene>
    <name evidence="1" type="ORF">EIN_282600</name>
</gene>
<dbReference type="Proteomes" id="UP000014680">
    <property type="component" value="Unassembled WGS sequence"/>
</dbReference>
<evidence type="ECO:0000313" key="1">
    <source>
        <dbReference type="EMBL" id="ELP85869.1"/>
    </source>
</evidence>
<protein>
    <submittedName>
        <fullName evidence="1">Uncharacterized protein</fullName>
    </submittedName>
</protein>
<dbReference type="EMBL" id="KB207030">
    <property type="protein sequence ID" value="ELP85869.1"/>
    <property type="molecule type" value="Genomic_DNA"/>
</dbReference>
<dbReference type="VEuPathDB" id="AmoebaDB:EIN_282600"/>
<dbReference type="InterPro" id="IPR009030">
    <property type="entry name" value="Growth_fac_rcpt_cys_sf"/>
</dbReference>
<dbReference type="RefSeq" id="XP_004185215.1">
    <property type="nucleotide sequence ID" value="XM_004185167.1"/>
</dbReference>
<organism evidence="1 2">
    <name type="scientific">Entamoeba invadens IP1</name>
    <dbReference type="NCBI Taxonomy" id="370355"/>
    <lineage>
        <taxon>Eukaryota</taxon>
        <taxon>Amoebozoa</taxon>
        <taxon>Evosea</taxon>
        <taxon>Archamoebae</taxon>
        <taxon>Mastigamoebida</taxon>
        <taxon>Entamoebidae</taxon>
        <taxon>Entamoeba</taxon>
    </lineage>
</organism>
<reference evidence="1 2" key="1">
    <citation type="submission" date="2012-10" db="EMBL/GenBank/DDBJ databases">
        <authorList>
            <person name="Zafar N."/>
            <person name="Inman J."/>
            <person name="Hall N."/>
            <person name="Lorenzi H."/>
            <person name="Caler E."/>
        </authorList>
    </citation>
    <scope>NUCLEOTIDE SEQUENCE [LARGE SCALE GENOMIC DNA]</scope>
    <source>
        <strain evidence="1 2">IP1</strain>
    </source>
</reference>
<evidence type="ECO:0000313" key="2">
    <source>
        <dbReference type="Proteomes" id="UP000014680"/>
    </source>
</evidence>
<sequence length="120" mass="13202">MTFLEVCIESANGKHCTLCATGAKYTSEGKCVCPTGTYLKDEKCEKCIDVNRKPVTGKMCEGSMMGIIWVEKACVKCALENNFEGTLVDGTCVCIEGYVYDTKTQTCDPCKDKLNEFCFS</sequence>
<keyword evidence="2" id="KW-1185">Reference proteome</keyword>
<dbReference type="SUPFAM" id="SSF57184">
    <property type="entry name" value="Growth factor receptor domain"/>
    <property type="match status" value="1"/>
</dbReference>
<name>A0A0A1U2U4_ENTIV</name>
<dbReference type="KEGG" id="eiv:EIN_282600"/>
<accession>A0A0A1U2U4</accession>
<dbReference type="AlphaFoldDB" id="A0A0A1U2U4"/>